<dbReference type="HOGENOM" id="CLU_114921_2_1_11"/>
<dbReference type="InterPro" id="IPR012349">
    <property type="entry name" value="Split_barrel_FMN-bd"/>
</dbReference>
<sequence length="152" mass="16471">MSFSHTTGTRGARQPGGRLVAWVNRRTVKKIRTKGGKVMGMNALVLTTIGRKSGQERATPVGWFPGPDGTWIIVASAAGAASNPAWYLNLAAHPDEVTIELDGQKIPVSAQELHGDERDAAWAQITAAAPNFAKYEVRTDRVLPVLRLTRRS</sequence>
<dbReference type="STRING" id="471853.Bcav_4153"/>
<gene>
    <name evidence="3" type="ordered locus">Bcav_4153</name>
</gene>
<evidence type="ECO:0000256" key="1">
    <source>
        <dbReference type="ARBA" id="ARBA00008710"/>
    </source>
</evidence>
<dbReference type="Proteomes" id="UP000007962">
    <property type="component" value="Chromosome"/>
</dbReference>
<evidence type="ECO:0000313" key="4">
    <source>
        <dbReference type="Proteomes" id="UP000007962"/>
    </source>
</evidence>
<dbReference type="InterPro" id="IPR004378">
    <property type="entry name" value="F420H2_quin_Rdtase"/>
</dbReference>
<dbReference type="NCBIfam" id="TIGR00026">
    <property type="entry name" value="hi_GC_TIGR00026"/>
    <property type="match status" value="1"/>
</dbReference>
<dbReference type="AlphaFoldDB" id="C5C634"/>
<dbReference type="EMBL" id="CP001618">
    <property type="protein sequence ID" value="ACQ82392.1"/>
    <property type="molecule type" value="Genomic_DNA"/>
</dbReference>
<dbReference type="GO" id="GO:0005886">
    <property type="term" value="C:plasma membrane"/>
    <property type="evidence" value="ECO:0007669"/>
    <property type="project" value="TreeGrafter"/>
</dbReference>
<accession>C5C634</accession>
<dbReference type="KEGG" id="bcv:Bcav_4153"/>
<dbReference type="PANTHER" id="PTHR39428:SF3">
    <property type="entry name" value="DEAZAFLAVIN-DEPENDENT NITROREDUCTASE"/>
    <property type="match status" value="1"/>
</dbReference>
<dbReference type="Pfam" id="PF04075">
    <property type="entry name" value="F420H2_quin_red"/>
    <property type="match status" value="1"/>
</dbReference>
<dbReference type="eggNOG" id="COG3945">
    <property type="taxonomic scope" value="Bacteria"/>
</dbReference>
<dbReference type="Gene3D" id="2.30.110.10">
    <property type="entry name" value="Electron Transport, Fmn-binding Protein, Chain A"/>
    <property type="match status" value="1"/>
</dbReference>
<protein>
    <recommendedName>
        <fullName evidence="5">Nitroreductase</fullName>
    </recommendedName>
</protein>
<reference evidence="3 4" key="1">
    <citation type="journal article" date="2009" name="Stand. Genomic Sci.">
        <title>Complete genome sequence of Beutenbergia cavernae type strain (HKI 0122).</title>
        <authorList>
            <person name="Land M."/>
            <person name="Pukall R."/>
            <person name="Abt B."/>
            <person name="Goker M."/>
            <person name="Rohde M."/>
            <person name="Glavina Del Rio T."/>
            <person name="Tice H."/>
            <person name="Copeland A."/>
            <person name="Cheng J.F."/>
            <person name="Lucas S."/>
            <person name="Chen F."/>
            <person name="Nolan M."/>
            <person name="Bruce D."/>
            <person name="Goodwin L."/>
            <person name="Pitluck S."/>
            <person name="Ivanova N."/>
            <person name="Mavromatis K."/>
            <person name="Ovchinnikova G."/>
            <person name="Pati A."/>
            <person name="Chen A."/>
            <person name="Palaniappan K."/>
            <person name="Hauser L."/>
            <person name="Chang Y.J."/>
            <person name="Jefferies C.C."/>
            <person name="Saunders E."/>
            <person name="Brettin T."/>
            <person name="Detter J.C."/>
            <person name="Han C."/>
            <person name="Chain P."/>
            <person name="Bristow J."/>
            <person name="Eisen J.A."/>
            <person name="Markowitz V."/>
            <person name="Hugenholtz P."/>
            <person name="Kyrpides N.C."/>
            <person name="Klenk H.P."/>
            <person name="Lapidus A."/>
        </authorList>
    </citation>
    <scope>NUCLEOTIDE SEQUENCE [LARGE SCALE GENOMIC DNA]</scope>
    <source>
        <strain evidence="4">ATCC BAA-8 / DSM 12333 / NBRC 16432</strain>
    </source>
</reference>
<name>C5C634_BEUC1</name>
<keyword evidence="4" id="KW-1185">Reference proteome</keyword>
<proteinExistence type="inferred from homology"/>
<dbReference type="RefSeq" id="WP_015884629.1">
    <property type="nucleotide sequence ID" value="NC_012669.1"/>
</dbReference>
<dbReference type="OrthoDB" id="8225825at2"/>
<dbReference type="GO" id="GO:0070967">
    <property type="term" value="F:coenzyme F420 binding"/>
    <property type="evidence" value="ECO:0007669"/>
    <property type="project" value="TreeGrafter"/>
</dbReference>
<comment type="similarity">
    <text evidence="1">Belongs to the F420H(2)-dependent quinone reductase family.</text>
</comment>
<comment type="catalytic activity">
    <reaction evidence="2">
        <text>oxidized coenzyme F420-(gamma-L-Glu)(n) + a quinol + H(+) = reduced coenzyme F420-(gamma-L-Glu)(n) + a quinone</text>
        <dbReference type="Rhea" id="RHEA:39663"/>
        <dbReference type="Rhea" id="RHEA-COMP:12939"/>
        <dbReference type="Rhea" id="RHEA-COMP:14378"/>
        <dbReference type="ChEBI" id="CHEBI:15378"/>
        <dbReference type="ChEBI" id="CHEBI:24646"/>
        <dbReference type="ChEBI" id="CHEBI:132124"/>
        <dbReference type="ChEBI" id="CHEBI:133980"/>
        <dbReference type="ChEBI" id="CHEBI:139511"/>
    </reaction>
</comment>
<dbReference type="GO" id="GO:0016491">
    <property type="term" value="F:oxidoreductase activity"/>
    <property type="evidence" value="ECO:0007669"/>
    <property type="project" value="InterPro"/>
</dbReference>
<evidence type="ECO:0000256" key="2">
    <source>
        <dbReference type="ARBA" id="ARBA00049106"/>
    </source>
</evidence>
<dbReference type="PANTHER" id="PTHR39428">
    <property type="entry name" value="F420H(2)-DEPENDENT QUINONE REDUCTASE RV1261C"/>
    <property type="match status" value="1"/>
</dbReference>
<organism evidence="3 4">
    <name type="scientific">Beutenbergia cavernae (strain ATCC BAA-8 / DSM 12333 / CCUG 43141 / JCM 11478 / NBRC 16432 / NCIMB 13614 / HKI 0122)</name>
    <dbReference type="NCBI Taxonomy" id="471853"/>
    <lineage>
        <taxon>Bacteria</taxon>
        <taxon>Bacillati</taxon>
        <taxon>Actinomycetota</taxon>
        <taxon>Actinomycetes</taxon>
        <taxon>Micrococcales</taxon>
        <taxon>Beutenbergiaceae</taxon>
        <taxon>Beutenbergia</taxon>
    </lineage>
</organism>
<evidence type="ECO:0008006" key="5">
    <source>
        <dbReference type="Google" id="ProtNLM"/>
    </source>
</evidence>
<evidence type="ECO:0000313" key="3">
    <source>
        <dbReference type="EMBL" id="ACQ82392.1"/>
    </source>
</evidence>